<accession>A0A0F9QU32</accession>
<gene>
    <name evidence="1" type="ORF">LCGC14_1053780</name>
</gene>
<dbReference type="SUPFAM" id="SSF53335">
    <property type="entry name" value="S-adenosyl-L-methionine-dependent methyltransferases"/>
    <property type="match status" value="1"/>
</dbReference>
<dbReference type="EMBL" id="LAZR01004423">
    <property type="protein sequence ID" value="KKN08728.1"/>
    <property type="molecule type" value="Genomic_DNA"/>
</dbReference>
<proteinExistence type="predicted"/>
<protein>
    <recommendedName>
        <fullName evidence="2">Methyltransferase type 11 domain-containing protein</fullName>
    </recommendedName>
</protein>
<dbReference type="InterPro" id="IPR029063">
    <property type="entry name" value="SAM-dependent_MTases_sf"/>
</dbReference>
<evidence type="ECO:0000313" key="1">
    <source>
        <dbReference type="EMBL" id="KKN08728.1"/>
    </source>
</evidence>
<dbReference type="AlphaFoldDB" id="A0A0F9QU32"/>
<reference evidence="1" key="1">
    <citation type="journal article" date="2015" name="Nature">
        <title>Complex archaea that bridge the gap between prokaryotes and eukaryotes.</title>
        <authorList>
            <person name="Spang A."/>
            <person name="Saw J.H."/>
            <person name="Jorgensen S.L."/>
            <person name="Zaremba-Niedzwiedzka K."/>
            <person name="Martijn J."/>
            <person name="Lind A.E."/>
            <person name="van Eijk R."/>
            <person name="Schleper C."/>
            <person name="Guy L."/>
            <person name="Ettema T.J."/>
        </authorList>
    </citation>
    <scope>NUCLEOTIDE SEQUENCE</scope>
</reference>
<name>A0A0F9QU32_9ZZZZ</name>
<organism evidence="1">
    <name type="scientific">marine sediment metagenome</name>
    <dbReference type="NCBI Taxonomy" id="412755"/>
    <lineage>
        <taxon>unclassified sequences</taxon>
        <taxon>metagenomes</taxon>
        <taxon>ecological metagenomes</taxon>
    </lineage>
</organism>
<dbReference type="Gene3D" id="3.40.50.150">
    <property type="entry name" value="Vaccinia Virus protein VP39"/>
    <property type="match status" value="1"/>
</dbReference>
<comment type="caution">
    <text evidence="1">The sequence shown here is derived from an EMBL/GenBank/DDBJ whole genome shotgun (WGS) entry which is preliminary data.</text>
</comment>
<sequence length="208" mass="24014">MAIDFVNLSYSEQEAYFNDPRQSLRDVRGIQILDFDSKKTRLEDQNNVITEVPLFQKALDDFISRNNIPLNKKVLELGGAIGVHAKYALSKNIKWNVLDTCQWCFDNKLIPDANFIKADAKTHLETLRNNEYDYIVSFNFLDCYSKADLPSLITEINRVGKKQIHIVSEKGDQLDYIIEDLDFWKLQGFKTGTILIGREQNLNHIVVV</sequence>
<evidence type="ECO:0008006" key="2">
    <source>
        <dbReference type="Google" id="ProtNLM"/>
    </source>
</evidence>